<dbReference type="EMBL" id="LUUJ01000054">
    <property type="protein sequence ID" value="OAI18931.1"/>
    <property type="molecule type" value="Genomic_DNA"/>
</dbReference>
<dbReference type="Proteomes" id="UP000077857">
    <property type="component" value="Unassembled WGS sequence"/>
</dbReference>
<evidence type="ECO:0000313" key="3">
    <source>
        <dbReference type="EMBL" id="OAI18931.1"/>
    </source>
</evidence>
<accession>A0A177NM50</accession>
<comment type="caution">
    <text evidence="3">The sequence shown here is derived from an EMBL/GenBank/DDBJ whole genome shotgun (WGS) entry which is preliminary data.</text>
</comment>
<organism evidence="3 4">
    <name type="scientific">Methylomonas koyamae</name>
    <dbReference type="NCBI Taxonomy" id="702114"/>
    <lineage>
        <taxon>Bacteria</taxon>
        <taxon>Pseudomonadati</taxon>
        <taxon>Pseudomonadota</taxon>
        <taxon>Gammaproteobacteria</taxon>
        <taxon>Methylococcales</taxon>
        <taxon>Methylococcaceae</taxon>
        <taxon>Methylomonas</taxon>
    </lineage>
</organism>
<keyword evidence="2" id="KW-0472">Membrane</keyword>
<evidence type="ECO:0000313" key="4">
    <source>
        <dbReference type="Proteomes" id="UP000077857"/>
    </source>
</evidence>
<keyword evidence="2" id="KW-1133">Transmembrane helix</keyword>
<sequence>MNTIAFDTHSFVKKLKAVGFAEEQAEVFAAEQARLIEDKLATKNDLLEAERVLQRDIKELENNLRRDMRELEYRLIIKLGGLMTVAIAVVATLVKLL</sequence>
<dbReference type="OrthoDB" id="5574264at2"/>
<keyword evidence="1" id="KW-0175">Coiled coil</keyword>
<evidence type="ECO:0008006" key="5">
    <source>
        <dbReference type="Google" id="ProtNLM"/>
    </source>
</evidence>
<feature type="transmembrane region" description="Helical" evidence="2">
    <location>
        <begin position="75"/>
        <end position="94"/>
    </location>
</feature>
<gene>
    <name evidence="3" type="ORF">A1507_08490</name>
</gene>
<dbReference type="RefSeq" id="WP_064039810.1">
    <property type="nucleotide sequence ID" value="NZ_LUUJ01000054.1"/>
</dbReference>
<feature type="coiled-coil region" evidence="1">
    <location>
        <begin position="43"/>
        <end position="70"/>
    </location>
</feature>
<evidence type="ECO:0000256" key="1">
    <source>
        <dbReference type="SAM" id="Coils"/>
    </source>
</evidence>
<reference evidence="3 4" key="1">
    <citation type="submission" date="2016-03" db="EMBL/GenBank/DDBJ databases">
        <authorList>
            <person name="Ploux O."/>
        </authorList>
    </citation>
    <scope>NUCLEOTIDE SEQUENCE [LARGE SCALE GENOMIC DNA]</scope>
    <source>
        <strain evidence="3 4">R-45378</strain>
    </source>
</reference>
<name>A0A177NM50_9GAMM</name>
<dbReference type="Gene3D" id="1.20.5.340">
    <property type="match status" value="1"/>
</dbReference>
<evidence type="ECO:0000256" key="2">
    <source>
        <dbReference type="SAM" id="Phobius"/>
    </source>
</evidence>
<proteinExistence type="predicted"/>
<protein>
    <recommendedName>
        <fullName evidence="5">DUF1640 domain-containing protein</fullName>
    </recommendedName>
</protein>
<keyword evidence="2" id="KW-0812">Transmembrane</keyword>
<dbReference type="AlphaFoldDB" id="A0A177NM50"/>